<evidence type="ECO:0000313" key="1">
    <source>
        <dbReference type="EMBL" id="AKH43209.1"/>
    </source>
</evidence>
<dbReference type="AlphaFoldDB" id="A0A0F7KUC1"/>
<dbReference type="EMBL" id="CP011452">
    <property type="protein sequence ID" value="AKH43209.1"/>
    <property type="molecule type" value="Genomic_DNA"/>
</dbReference>
<reference evidence="1" key="1">
    <citation type="submission" date="2015-05" db="EMBL/GenBank/DDBJ databases">
        <title>The complete genome of Altererythrobacter atlanticus strain 26DY36.</title>
        <authorList>
            <person name="Wu Y.-H."/>
            <person name="Cheng H."/>
            <person name="Wu X.-W."/>
        </authorList>
    </citation>
    <scope>NUCLEOTIDE SEQUENCE [LARGE SCALE GENOMIC DNA]</scope>
    <source>
        <strain evidence="1">26DY36</strain>
    </source>
</reference>
<dbReference type="PATRIC" id="fig|1267766.3.peg.2203"/>
<proteinExistence type="predicted"/>
<sequence length="32" mass="3425">MELFKPDLFRAFFAGFGVTAAALALVIVPQLA</sequence>
<dbReference type="Proteomes" id="UP000034392">
    <property type="component" value="Chromosome"/>
</dbReference>
<organism evidence="1 2">
    <name type="scientific">Croceibacterium atlanticum</name>
    <dbReference type="NCBI Taxonomy" id="1267766"/>
    <lineage>
        <taxon>Bacteria</taxon>
        <taxon>Pseudomonadati</taxon>
        <taxon>Pseudomonadota</taxon>
        <taxon>Alphaproteobacteria</taxon>
        <taxon>Sphingomonadales</taxon>
        <taxon>Erythrobacteraceae</taxon>
        <taxon>Croceibacterium</taxon>
    </lineage>
</organism>
<keyword evidence="2" id="KW-1185">Reference proteome</keyword>
<accession>A0A0F7KUC1</accession>
<protein>
    <submittedName>
        <fullName evidence="1">Uncharacterized protein</fullName>
    </submittedName>
</protein>
<name>A0A0F7KUC1_9SPHN</name>
<dbReference type="KEGG" id="aay:WYH_02176"/>
<dbReference type="STRING" id="1267766.WYH_02176"/>
<evidence type="ECO:0000313" key="2">
    <source>
        <dbReference type="Proteomes" id="UP000034392"/>
    </source>
</evidence>
<gene>
    <name evidence="1" type="ORF">WYH_02176</name>
</gene>